<comment type="caution">
    <text evidence="2">The sequence shown here is derived from an EMBL/GenBank/DDBJ whole genome shotgun (WGS) entry which is preliminary data.</text>
</comment>
<proteinExistence type="predicted"/>
<keyword evidence="3" id="KW-1185">Reference proteome</keyword>
<organism evidence="2 3">
    <name type="scientific">Fischerella major NIES-592</name>
    <dbReference type="NCBI Taxonomy" id="210994"/>
    <lineage>
        <taxon>Bacteria</taxon>
        <taxon>Bacillati</taxon>
        <taxon>Cyanobacteriota</taxon>
        <taxon>Cyanophyceae</taxon>
        <taxon>Nostocales</taxon>
        <taxon>Hapalosiphonaceae</taxon>
        <taxon>Fischerella</taxon>
    </lineage>
</organism>
<accession>A0A1U7H028</accession>
<gene>
    <name evidence="2" type="ORF">NIES592_12235</name>
</gene>
<dbReference type="Proteomes" id="UP000186391">
    <property type="component" value="Unassembled WGS sequence"/>
</dbReference>
<dbReference type="EMBL" id="MRCA01000005">
    <property type="protein sequence ID" value="OKH14074.1"/>
    <property type="molecule type" value="Genomic_DNA"/>
</dbReference>
<feature type="domain" description="NYN" evidence="1">
    <location>
        <begin position="144"/>
        <end position="269"/>
    </location>
</feature>
<reference evidence="2 3" key="1">
    <citation type="submission" date="2016-11" db="EMBL/GenBank/DDBJ databases">
        <title>Draft Genome Sequences of Nine Cyanobacterial Strains from Diverse Habitats.</title>
        <authorList>
            <person name="Zhu T."/>
            <person name="Hou S."/>
            <person name="Lu X."/>
            <person name="Hess W.R."/>
        </authorList>
    </citation>
    <scope>NUCLEOTIDE SEQUENCE [LARGE SCALE GENOMIC DNA]</scope>
    <source>
        <strain evidence="2 3">NIES-592</strain>
    </source>
</reference>
<sequence length="466" mass="52946">MPNDNILQNADDTTLVNQISNCVYQAIATIQEQEPELLLEKYRNIDWRSSRNQSAFTAKLAELLNSNYANHALFSELQKFLKVLLTPESFNSSILINLLDTIRQLSSNNTESDHSFISQNLELSQQISVVNNTKILPNIGIAILLLDAENLQINVEVEKFLTTICAYSLQVKIAFANWRSLGKFDVELHERGYELIHVPPGRDNADGKMIAFGSSIYERYPKAKEILVCSTDHVMTNLCNHLQQNGLTVYRVSKQGETLSVLNNNTGKIINIIPNIPSLEKFIKQLKKIIKAEQKRTNSYWIKLAQISQTFKNHYQISISEVVSKHFPGKRARDIFIHYPNEFVIHQIDEKSELYVALFEIGDSQELDSMETMPENSVSSCLVPNIKSKTDLEEALKQIIINLTIKSPGSYVDIGILGSKFNQQYGKPITEQMKSLRLSGGFIKFLKSSTIFVLKQTEKTWQVAVR</sequence>
<dbReference type="RefSeq" id="WP_073555878.1">
    <property type="nucleotide sequence ID" value="NZ_MRCA01000005.1"/>
</dbReference>
<dbReference type="Pfam" id="PF01936">
    <property type="entry name" value="NYN"/>
    <property type="match status" value="1"/>
</dbReference>
<evidence type="ECO:0000259" key="1">
    <source>
        <dbReference type="Pfam" id="PF01936"/>
    </source>
</evidence>
<name>A0A1U7H028_9CYAN</name>
<dbReference type="InterPro" id="IPR021139">
    <property type="entry name" value="NYN"/>
</dbReference>
<protein>
    <recommendedName>
        <fullName evidence="1">NYN domain-containing protein</fullName>
    </recommendedName>
</protein>
<evidence type="ECO:0000313" key="2">
    <source>
        <dbReference type="EMBL" id="OKH14074.1"/>
    </source>
</evidence>
<dbReference type="GO" id="GO:0004540">
    <property type="term" value="F:RNA nuclease activity"/>
    <property type="evidence" value="ECO:0007669"/>
    <property type="project" value="InterPro"/>
</dbReference>
<dbReference type="OrthoDB" id="570660at2"/>
<evidence type="ECO:0000313" key="3">
    <source>
        <dbReference type="Proteomes" id="UP000186391"/>
    </source>
</evidence>
<dbReference type="AlphaFoldDB" id="A0A1U7H028"/>